<proteinExistence type="predicted"/>
<evidence type="ECO:0000256" key="5">
    <source>
        <dbReference type="SAM" id="SignalP"/>
    </source>
</evidence>
<keyword evidence="1" id="KW-0001">2Fe-2S</keyword>
<keyword evidence="2" id="KW-0479">Metal-binding</keyword>
<evidence type="ECO:0000313" key="7">
    <source>
        <dbReference type="EMBL" id="ORL43645.1"/>
    </source>
</evidence>
<dbReference type="InterPro" id="IPR036922">
    <property type="entry name" value="Rieske_2Fe-2S_sf"/>
</dbReference>
<reference evidence="7 8" key="1">
    <citation type="submission" date="2013-04" db="EMBL/GenBank/DDBJ databases">
        <title>Zunongwangia sp. 22II14-10F7 Genome Sequencing.</title>
        <authorList>
            <person name="Lai Q."/>
            <person name="Shao Z."/>
        </authorList>
    </citation>
    <scope>NUCLEOTIDE SEQUENCE [LARGE SCALE GENOMIC DNA]</scope>
    <source>
        <strain evidence="7 8">22II14-10F7</strain>
    </source>
</reference>
<dbReference type="Proteomes" id="UP000192746">
    <property type="component" value="Unassembled WGS sequence"/>
</dbReference>
<evidence type="ECO:0000259" key="6">
    <source>
        <dbReference type="PROSITE" id="PS51296"/>
    </source>
</evidence>
<gene>
    <name evidence="7" type="ORF">IIF7_19704</name>
</gene>
<comment type="caution">
    <text evidence="7">The sequence shown here is derived from an EMBL/GenBank/DDBJ whole genome shotgun (WGS) entry which is preliminary data.</text>
</comment>
<evidence type="ECO:0000256" key="3">
    <source>
        <dbReference type="ARBA" id="ARBA00023004"/>
    </source>
</evidence>
<name>A0A1Y1SZ71_9FLAO</name>
<evidence type="ECO:0000256" key="4">
    <source>
        <dbReference type="ARBA" id="ARBA00023014"/>
    </source>
</evidence>
<keyword evidence="4" id="KW-0411">Iron-sulfur</keyword>
<dbReference type="SUPFAM" id="SSF50022">
    <property type="entry name" value="ISP domain"/>
    <property type="match status" value="1"/>
</dbReference>
<feature type="domain" description="Rieske" evidence="6">
    <location>
        <begin position="52"/>
        <end position="152"/>
    </location>
</feature>
<dbReference type="Gene3D" id="2.102.10.10">
    <property type="entry name" value="Rieske [2Fe-2S] iron-sulphur domain"/>
    <property type="match status" value="1"/>
</dbReference>
<dbReference type="RefSeq" id="WP_084843401.1">
    <property type="nucleotide sequence ID" value="NZ_ARYN01000030.1"/>
</dbReference>
<dbReference type="PROSITE" id="PS51296">
    <property type="entry name" value="RIESKE"/>
    <property type="match status" value="1"/>
</dbReference>
<keyword evidence="8" id="KW-1185">Reference proteome</keyword>
<keyword evidence="3" id="KW-0408">Iron</keyword>
<accession>A0A1Y1SZ71</accession>
<feature type="signal peptide" evidence="5">
    <location>
        <begin position="1"/>
        <end position="21"/>
    </location>
</feature>
<evidence type="ECO:0000256" key="1">
    <source>
        <dbReference type="ARBA" id="ARBA00022714"/>
    </source>
</evidence>
<dbReference type="OrthoDB" id="165343at2"/>
<protein>
    <submittedName>
        <fullName evidence="7">Rieske [2Fe-2S] domain-containing protein</fullName>
    </submittedName>
</protein>
<evidence type="ECO:0000256" key="2">
    <source>
        <dbReference type="ARBA" id="ARBA00022723"/>
    </source>
</evidence>
<evidence type="ECO:0000313" key="8">
    <source>
        <dbReference type="Proteomes" id="UP000192746"/>
    </source>
</evidence>
<dbReference type="EMBL" id="ARYN01000030">
    <property type="protein sequence ID" value="ORL43645.1"/>
    <property type="molecule type" value="Genomic_DNA"/>
</dbReference>
<feature type="chain" id="PRO_5012078745" evidence="5">
    <location>
        <begin position="22"/>
        <end position="154"/>
    </location>
</feature>
<sequence length="154" mass="16122">MKRKQFIFRVGQGVLFTCAGACVLASCSSGDDGMENINNGGDNGGNPGGGDTVSISLNDIPEIGDQKSQSGILFIRIGNGNDPSDFVATEAVCPHQGGQLVYVAGEGYIECQLHFARYENDGDTIRGPQGSSGNTRDLVIYDLDVDGTTLVATK</sequence>
<dbReference type="GO" id="GO:0051537">
    <property type="term" value="F:2 iron, 2 sulfur cluster binding"/>
    <property type="evidence" value="ECO:0007669"/>
    <property type="project" value="UniProtKB-KW"/>
</dbReference>
<dbReference type="PROSITE" id="PS51257">
    <property type="entry name" value="PROKAR_LIPOPROTEIN"/>
    <property type="match status" value="1"/>
</dbReference>
<organism evidence="7 8">
    <name type="scientific">Zunongwangia atlantica 22II14-10F7</name>
    <dbReference type="NCBI Taxonomy" id="1185767"/>
    <lineage>
        <taxon>Bacteria</taxon>
        <taxon>Pseudomonadati</taxon>
        <taxon>Bacteroidota</taxon>
        <taxon>Flavobacteriia</taxon>
        <taxon>Flavobacteriales</taxon>
        <taxon>Flavobacteriaceae</taxon>
        <taxon>Zunongwangia</taxon>
    </lineage>
</organism>
<dbReference type="Pfam" id="PF00355">
    <property type="entry name" value="Rieske"/>
    <property type="match status" value="1"/>
</dbReference>
<dbReference type="STRING" id="1185767.IIF7_19704"/>
<dbReference type="GO" id="GO:0046872">
    <property type="term" value="F:metal ion binding"/>
    <property type="evidence" value="ECO:0007669"/>
    <property type="project" value="UniProtKB-KW"/>
</dbReference>
<keyword evidence="5" id="KW-0732">Signal</keyword>
<dbReference type="AlphaFoldDB" id="A0A1Y1SZ71"/>
<dbReference type="InterPro" id="IPR017941">
    <property type="entry name" value="Rieske_2Fe-2S"/>
</dbReference>